<protein>
    <recommendedName>
        <fullName evidence="2">Thioesterase domain-containing protein</fullName>
    </recommendedName>
</protein>
<reference evidence="3" key="1">
    <citation type="submission" date="2019-06" db="EMBL/GenBank/DDBJ databases">
        <authorList>
            <person name="Murdoch R.W."/>
            <person name="Fathepure B."/>
        </authorList>
    </citation>
    <scope>NUCLEOTIDE SEQUENCE</scope>
</reference>
<dbReference type="InterPro" id="IPR029069">
    <property type="entry name" value="HotDog_dom_sf"/>
</dbReference>
<dbReference type="GO" id="GO:0016787">
    <property type="term" value="F:hydrolase activity"/>
    <property type="evidence" value="ECO:0007669"/>
    <property type="project" value="UniProtKB-KW"/>
</dbReference>
<proteinExistence type="predicted"/>
<dbReference type="Gene3D" id="3.10.129.10">
    <property type="entry name" value="Hotdog Thioesterase"/>
    <property type="match status" value="1"/>
</dbReference>
<feature type="domain" description="Thioesterase" evidence="2">
    <location>
        <begin position="60"/>
        <end position="130"/>
    </location>
</feature>
<evidence type="ECO:0000256" key="1">
    <source>
        <dbReference type="ARBA" id="ARBA00022801"/>
    </source>
</evidence>
<dbReference type="InterPro" id="IPR003736">
    <property type="entry name" value="PAAI_dom"/>
</dbReference>
<accession>A0A5B8RBQ8</accession>
<organism evidence="3">
    <name type="scientific">uncultured organism</name>
    <dbReference type="NCBI Taxonomy" id="155900"/>
    <lineage>
        <taxon>unclassified sequences</taxon>
        <taxon>environmental samples</taxon>
    </lineage>
</organism>
<gene>
    <name evidence="3" type="ORF">KBTEX_00509</name>
</gene>
<dbReference type="SUPFAM" id="SSF54637">
    <property type="entry name" value="Thioesterase/thiol ester dehydrase-isomerase"/>
    <property type="match status" value="1"/>
</dbReference>
<dbReference type="InterPro" id="IPR006683">
    <property type="entry name" value="Thioestr_dom"/>
</dbReference>
<name>A0A5B8RBQ8_9ZZZZ</name>
<dbReference type="CDD" id="cd03443">
    <property type="entry name" value="PaaI_thioesterase"/>
    <property type="match status" value="1"/>
</dbReference>
<dbReference type="PANTHER" id="PTHR43240:SF3">
    <property type="entry name" value="THIOESTERASE DOMAIN-CONTAINING PROTEIN"/>
    <property type="match status" value="1"/>
</dbReference>
<dbReference type="Pfam" id="PF03061">
    <property type="entry name" value="4HBT"/>
    <property type="match status" value="1"/>
</dbReference>
<dbReference type="PANTHER" id="PTHR43240">
    <property type="entry name" value="1,4-DIHYDROXY-2-NAPHTHOYL-COA THIOESTERASE 1"/>
    <property type="match status" value="1"/>
</dbReference>
<evidence type="ECO:0000259" key="2">
    <source>
        <dbReference type="Pfam" id="PF03061"/>
    </source>
</evidence>
<sequence>MKDLMARVAEARRSGDPDALVALIPYARLLGISFSEAGGALEFRLAFREGNVGNPHLPALHGGVIGAFMENAAVLHLLWTQQASRVPKVVDFSIDYLRPGRPETLCAACDVRRQGRRVANVAVQAWQLDEAGERREVASARCHFLLADPEAESAGI</sequence>
<dbReference type="NCBIfam" id="TIGR00369">
    <property type="entry name" value="unchar_dom_1"/>
    <property type="match status" value="1"/>
</dbReference>
<dbReference type="AlphaFoldDB" id="A0A5B8RBQ8"/>
<evidence type="ECO:0000313" key="3">
    <source>
        <dbReference type="EMBL" id="QEA04205.1"/>
    </source>
</evidence>
<dbReference type="EMBL" id="MN079081">
    <property type="protein sequence ID" value="QEA04205.1"/>
    <property type="molecule type" value="Genomic_DNA"/>
</dbReference>
<keyword evidence="1" id="KW-0378">Hydrolase</keyword>